<evidence type="ECO:0000313" key="2">
    <source>
        <dbReference type="EMBL" id="RKR65135.1"/>
    </source>
</evidence>
<protein>
    <recommendedName>
        <fullName evidence="4">5-bromo-4-chloroindolyl phosphate hydrolysis protein</fullName>
    </recommendedName>
</protein>
<reference evidence="2 3" key="1">
    <citation type="submission" date="2018-10" db="EMBL/GenBank/DDBJ databases">
        <title>Genomic Encyclopedia of Type Strains, Phase IV (KMG-IV): sequencing the most valuable type-strain genomes for metagenomic binning, comparative biology and taxonomic classification.</title>
        <authorList>
            <person name="Goeker M."/>
        </authorList>
    </citation>
    <scope>NUCLEOTIDE SEQUENCE [LARGE SCALE GENOMIC DNA]</scope>
    <source>
        <strain evidence="2 3">DSM 5079</strain>
    </source>
</reference>
<feature type="transmembrane region" description="Helical" evidence="1">
    <location>
        <begin position="12"/>
        <end position="32"/>
    </location>
</feature>
<name>A0ABX9S379_9ENTR</name>
<gene>
    <name evidence="2" type="ORF">C7387_1859</name>
</gene>
<keyword evidence="1" id="KW-1133">Transmembrane helix</keyword>
<dbReference type="GeneID" id="66903885"/>
<dbReference type="RefSeq" id="WP_120816537.1">
    <property type="nucleotide sequence ID" value="NZ_RBIZ01000003.1"/>
</dbReference>
<accession>A0ABX9S379</accession>
<evidence type="ECO:0000313" key="3">
    <source>
        <dbReference type="Proteomes" id="UP000267341"/>
    </source>
</evidence>
<sequence>MELKYWSRGLLGLTVAILSLTGLVLLKVLVTGEKEIEWGSISDWVSAVCNIGLLCAAFWAGSITNNWLKQKKRMNTLDSAHQIAIQFDKKLWSINHRLYADVLFRKKLINDIINKSSNVDVNEKIISEIAKITTSDLDELSEIYNERTLLGRFNVTVNDSFNKVIMEILSLRSDYLNSHYEYLLLLAKNIDFIECDEVKKAESQVVELQKKIATIFEKKLGIRNIDCDYSFGKDVT</sequence>
<dbReference type="EMBL" id="RBIZ01000003">
    <property type="protein sequence ID" value="RKR65135.1"/>
    <property type="molecule type" value="Genomic_DNA"/>
</dbReference>
<dbReference type="Proteomes" id="UP000267341">
    <property type="component" value="Unassembled WGS sequence"/>
</dbReference>
<keyword evidence="1" id="KW-0472">Membrane</keyword>
<organism evidence="2 3">
    <name type="scientific">Yokenella regensburgei</name>
    <dbReference type="NCBI Taxonomy" id="158877"/>
    <lineage>
        <taxon>Bacteria</taxon>
        <taxon>Pseudomonadati</taxon>
        <taxon>Pseudomonadota</taxon>
        <taxon>Gammaproteobacteria</taxon>
        <taxon>Enterobacterales</taxon>
        <taxon>Enterobacteriaceae</taxon>
        <taxon>Yokenella</taxon>
    </lineage>
</organism>
<comment type="caution">
    <text evidence="2">The sequence shown here is derived from an EMBL/GenBank/DDBJ whole genome shotgun (WGS) entry which is preliminary data.</text>
</comment>
<evidence type="ECO:0008006" key="4">
    <source>
        <dbReference type="Google" id="ProtNLM"/>
    </source>
</evidence>
<proteinExistence type="predicted"/>
<feature type="transmembrane region" description="Helical" evidence="1">
    <location>
        <begin position="44"/>
        <end position="64"/>
    </location>
</feature>
<keyword evidence="1" id="KW-0812">Transmembrane</keyword>
<evidence type="ECO:0000256" key="1">
    <source>
        <dbReference type="SAM" id="Phobius"/>
    </source>
</evidence>
<keyword evidence="3" id="KW-1185">Reference proteome</keyword>